<dbReference type="AlphaFoldDB" id="A0AAV5QJE4"/>
<dbReference type="InterPro" id="IPR035969">
    <property type="entry name" value="Rab-GAP_TBC_sf"/>
</dbReference>
<dbReference type="PROSITE" id="PS50086">
    <property type="entry name" value="TBC_RABGAP"/>
    <property type="match status" value="1"/>
</dbReference>
<dbReference type="Pfam" id="PF00566">
    <property type="entry name" value="RabGAP-TBC"/>
    <property type="match status" value="1"/>
</dbReference>
<evidence type="ECO:0000313" key="5">
    <source>
        <dbReference type="Proteomes" id="UP001360560"/>
    </source>
</evidence>
<dbReference type="EMBL" id="BTFZ01000003">
    <property type="protein sequence ID" value="GMM34544.1"/>
    <property type="molecule type" value="Genomic_DNA"/>
</dbReference>
<feature type="coiled-coil region" evidence="2">
    <location>
        <begin position="571"/>
        <end position="609"/>
    </location>
</feature>
<keyword evidence="1" id="KW-0343">GTPase activation</keyword>
<dbReference type="GO" id="GO:0005789">
    <property type="term" value="C:endoplasmic reticulum membrane"/>
    <property type="evidence" value="ECO:0007669"/>
    <property type="project" value="TreeGrafter"/>
</dbReference>
<proteinExistence type="predicted"/>
<dbReference type="Proteomes" id="UP001360560">
    <property type="component" value="Unassembled WGS sequence"/>
</dbReference>
<dbReference type="Gene3D" id="1.10.8.1310">
    <property type="match status" value="1"/>
</dbReference>
<dbReference type="PANTHER" id="PTHR20913">
    <property type="entry name" value="TBC1 DOMAIN FAMILY MEMBER 20/GTPASE"/>
    <property type="match status" value="1"/>
</dbReference>
<protein>
    <submittedName>
        <fullName evidence="4">GTPase-activating protein</fullName>
    </submittedName>
</protein>
<name>A0AAV5QJE4_9ASCO</name>
<dbReference type="SMART" id="SM00164">
    <property type="entry name" value="TBC"/>
    <property type="match status" value="1"/>
</dbReference>
<keyword evidence="2" id="KW-0175">Coiled coil</keyword>
<reference evidence="4 5" key="1">
    <citation type="journal article" date="2023" name="Elife">
        <title>Identification of key yeast species and microbe-microbe interactions impacting larval growth of Drosophila in the wild.</title>
        <authorList>
            <person name="Mure A."/>
            <person name="Sugiura Y."/>
            <person name="Maeda R."/>
            <person name="Honda K."/>
            <person name="Sakurai N."/>
            <person name="Takahashi Y."/>
            <person name="Watada M."/>
            <person name="Katoh T."/>
            <person name="Gotoh A."/>
            <person name="Gotoh Y."/>
            <person name="Taniguchi I."/>
            <person name="Nakamura K."/>
            <person name="Hayashi T."/>
            <person name="Katayama T."/>
            <person name="Uemura T."/>
            <person name="Hattori Y."/>
        </authorList>
    </citation>
    <scope>NUCLEOTIDE SEQUENCE [LARGE SCALE GENOMIC DNA]</scope>
    <source>
        <strain evidence="4 5">SC-9</strain>
    </source>
</reference>
<evidence type="ECO:0000256" key="1">
    <source>
        <dbReference type="ARBA" id="ARBA00022468"/>
    </source>
</evidence>
<evidence type="ECO:0000259" key="3">
    <source>
        <dbReference type="PROSITE" id="PS50086"/>
    </source>
</evidence>
<dbReference type="SUPFAM" id="SSF47923">
    <property type="entry name" value="Ypt/Rab-GAP domain of gyp1p"/>
    <property type="match status" value="1"/>
</dbReference>
<comment type="caution">
    <text evidence="4">The sequence shown here is derived from an EMBL/GenBank/DDBJ whole genome shotgun (WGS) entry which is preliminary data.</text>
</comment>
<dbReference type="InterPro" id="IPR000195">
    <property type="entry name" value="Rab-GAP-TBC_dom"/>
</dbReference>
<evidence type="ECO:0000256" key="2">
    <source>
        <dbReference type="SAM" id="Coils"/>
    </source>
</evidence>
<dbReference type="InterPro" id="IPR045913">
    <property type="entry name" value="TBC20/Gyp8-like"/>
</dbReference>
<sequence length="735" mass="83321">MVAGTSSLHANSFNLLAIDNNEVSGFHDDNHVKTGSSESQHYAKNNIGASKPQSSFLNIISQSPSGEKLGKLTRPDQLGNGGGLTNANPEWVNLEFTDIGKSVFLDYPLSKDRKDLKVSSIKTAITLNDLNLLINLSISREGLLSNELRSQAWPLFLGITNIDDAKLYTFAHENAPAHKDESQVLLDINRSFTNYPKDRTQLPSLRVNLELLIFKILRKYPNLSYYQGYHDIAQLILLVFNNNVDKSFMFLEKLTLMHLRDYMVPTINSSVNHLNLILLIIYNRDYNFFKILNNLKPYYSLSSIITLFTHDVGSYNDICYIFDFLLSSSASSGSVIYSAIYLYSEILLCNKSQILNLIFENIFSKISESTEDVLPSYTNSYISENDTLTDSILSNHSTAISEGTLNQGIDEAKYHKDLMASAETYTAVTESQYRNTSSLSGSDFIGYADSDIELINFDYLHNILSNLVSDFITNSRLTTENKSILLEVFKKTNELMKDSPIFTEILEIEGSKVFQKTTDAKSQLKISLSSYCVLKNTSKVIPGGRGTEGNHSFDHQSSSLLKNSERNCAKNNDLSLAAEIMNKQVEEALEEQRREREEQERQFKLMMKEKATKRNKLKQSKQTPMNYLNLILYPLNNNNSVVARFFKNHRFLKISFLVGVISVFLNIYLSENSEFKFFQGLYFPKNHNIQAMQNELYSLGKSSYFGIRTVLNSHNSFNINGVVDSLSHLSEKVFS</sequence>
<evidence type="ECO:0000313" key="4">
    <source>
        <dbReference type="EMBL" id="GMM34544.1"/>
    </source>
</evidence>
<organism evidence="4 5">
    <name type="scientific">Saccharomycopsis crataegensis</name>
    <dbReference type="NCBI Taxonomy" id="43959"/>
    <lineage>
        <taxon>Eukaryota</taxon>
        <taxon>Fungi</taxon>
        <taxon>Dikarya</taxon>
        <taxon>Ascomycota</taxon>
        <taxon>Saccharomycotina</taxon>
        <taxon>Saccharomycetes</taxon>
        <taxon>Saccharomycopsidaceae</taxon>
        <taxon>Saccharomycopsis</taxon>
    </lineage>
</organism>
<feature type="domain" description="Rab-GAP TBC" evidence="3">
    <location>
        <begin position="143"/>
        <end position="329"/>
    </location>
</feature>
<dbReference type="RefSeq" id="XP_064851544.1">
    <property type="nucleotide sequence ID" value="XM_064995472.1"/>
</dbReference>
<dbReference type="GO" id="GO:0006888">
    <property type="term" value="P:endoplasmic reticulum to Golgi vesicle-mediated transport"/>
    <property type="evidence" value="ECO:0007669"/>
    <property type="project" value="TreeGrafter"/>
</dbReference>
<dbReference type="PANTHER" id="PTHR20913:SF7">
    <property type="entry name" value="RE60063P"/>
    <property type="match status" value="1"/>
</dbReference>
<dbReference type="GO" id="GO:0005096">
    <property type="term" value="F:GTPase activator activity"/>
    <property type="evidence" value="ECO:0007669"/>
    <property type="project" value="UniProtKB-KW"/>
</dbReference>
<accession>A0AAV5QJE4</accession>
<dbReference type="GeneID" id="90072523"/>
<keyword evidence="5" id="KW-1185">Reference proteome</keyword>
<dbReference type="Gene3D" id="1.10.472.80">
    <property type="entry name" value="Ypt/Rab-GAP domain of gyp1p, domain 3"/>
    <property type="match status" value="1"/>
</dbReference>
<gene>
    <name evidence="4" type="ORF">DASC09_018690</name>
</gene>